<dbReference type="GO" id="GO:0006307">
    <property type="term" value="P:DNA alkylation repair"/>
    <property type="evidence" value="ECO:0007669"/>
    <property type="project" value="InterPro"/>
</dbReference>
<dbReference type="PANTHER" id="PTHR31212">
    <property type="entry name" value="ALPHA-KETOGLUTARATE-DEPENDENT DIOXYGENASE ALKB HOMOLOG 3"/>
    <property type="match status" value="1"/>
</dbReference>
<dbReference type="Pfam" id="PF13532">
    <property type="entry name" value="2OG-FeII_Oxy_2"/>
    <property type="match status" value="1"/>
</dbReference>
<evidence type="ECO:0000313" key="11">
    <source>
        <dbReference type="Proteomes" id="UP000092616"/>
    </source>
</evidence>
<feature type="domain" description="Fe2OG dioxygenase" evidence="9">
    <location>
        <begin position="153"/>
        <end position="251"/>
    </location>
</feature>
<keyword evidence="4" id="KW-0460">Magnesium</keyword>
<dbReference type="AlphaFoldDB" id="A0A1B8QCZ8"/>
<dbReference type="GO" id="GO:0046872">
    <property type="term" value="F:metal ion binding"/>
    <property type="evidence" value="ECO:0007669"/>
    <property type="project" value="UniProtKB-KW"/>
</dbReference>
<proteinExistence type="predicted"/>
<evidence type="ECO:0000256" key="4">
    <source>
        <dbReference type="ARBA" id="ARBA00022842"/>
    </source>
</evidence>
<comment type="caution">
    <text evidence="10">The sequence shown here is derived from an EMBL/GenBank/DDBJ whole genome shotgun (WGS) entry which is preliminary data.</text>
</comment>
<evidence type="ECO:0000256" key="3">
    <source>
        <dbReference type="ARBA" id="ARBA00022763"/>
    </source>
</evidence>
<keyword evidence="7" id="KW-0408">Iron</keyword>
<sequence length="252" mass="29703">MDLFNIFDEENTLNKLIINGKFQNTDFDAHLHNDGKGIVIAVPYGRLYYAPHYFDQSQSDAFFDYFLACDGINSREYDWRNEMDINAMPFTNIAWHQDTIKMYGKEHRLPRVSAWYGDSDRPYTYSGITLQPKTWTDKLNQLRDELEKICKRRFNSVLCNWYRSGEDHISWHTDAEPELGKNPMIASVNFGESRRFLLRLKDNHDIKVEIPLHHGSVLVMAGELQHHWQHSVPKQKKVKSSRINLTFRTIHV</sequence>
<keyword evidence="6" id="KW-0560">Oxidoreductase</keyword>
<evidence type="ECO:0000256" key="2">
    <source>
        <dbReference type="ARBA" id="ARBA00022723"/>
    </source>
</evidence>
<keyword evidence="11" id="KW-1185">Reference proteome</keyword>
<evidence type="ECO:0000259" key="9">
    <source>
        <dbReference type="PROSITE" id="PS51471"/>
    </source>
</evidence>
<reference evidence="10 11" key="1">
    <citation type="submission" date="2016-06" db="EMBL/GenBank/DDBJ databases">
        <title>Draft genome of Moraxella atlantae CCUG 59586.</title>
        <authorList>
            <person name="Salva-Serra F."/>
            <person name="Engstrom-Jakobsson H."/>
            <person name="Thorell K."/>
            <person name="Gonzales-Siles L."/>
            <person name="Karlsson R."/>
            <person name="Boulund F."/>
            <person name="Engstrand L."/>
            <person name="Kristiansson E."/>
            <person name="Moore E."/>
        </authorList>
    </citation>
    <scope>NUCLEOTIDE SEQUENCE [LARGE SCALE GENOMIC DNA]</scope>
    <source>
        <strain evidence="10 11">CCUG 59586</strain>
    </source>
</reference>
<gene>
    <name evidence="10" type="ORF">A9306_09245</name>
</gene>
<dbReference type="FunFam" id="2.60.120.590:FF:000004">
    <property type="entry name" value="DNA oxidative demethylase ALKBH2"/>
    <property type="match status" value="1"/>
</dbReference>
<dbReference type="InterPro" id="IPR032854">
    <property type="entry name" value="ALKBH3"/>
</dbReference>
<keyword evidence="5" id="KW-0223">Dioxygenase</keyword>
<dbReference type="PANTHER" id="PTHR31212:SF4">
    <property type="entry name" value="ALPHA-KETOGLUTARATE-DEPENDENT DIOXYGENASE ALKB HOMOLOG 3"/>
    <property type="match status" value="1"/>
</dbReference>
<dbReference type="GO" id="GO:0140097">
    <property type="term" value="F:catalytic activity, acting on DNA"/>
    <property type="evidence" value="ECO:0007669"/>
    <property type="project" value="UniProtKB-ARBA"/>
</dbReference>
<organism evidence="10 11">
    <name type="scientific">Faucicola atlantae</name>
    <dbReference type="NCBI Taxonomy" id="34059"/>
    <lineage>
        <taxon>Bacteria</taxon>
        <taxon>Pseudomonadati</taxon>
        <taxon>Pseudomonadota</taxon>
        <taxon>Gammaproteobacteria</taxon>
        <taxon>Moraxellales</taxon>
        <taxon>Moraxellaceae</taxon>
        <taxon>Faucicola</taxon>
    </lineage>
</organism>
<dbReference type="GO" id="GO:0051213">
    <property type="term" value="F:dioxygenase activity"/>
    <property type="evidence" value="ECO:0007669"/>
    <property type="project" value="UniProtKB-KW"/>
</dbReference>
<dbReference type="InterPro" id="IPR027450">
    <property type="entry name" value="AlkB-like"/>
</dbReference>
<accession>A0A1B8QCZ8</accession>
<comment type="cofactor">
    <cofactor evidence="1">
        <name>Fe(2+)</name>
        <dbReference type="ChEBI" id="CHEBI:29033"/>
    </cofactor>
</comment>
<evidence type="ECO:0000256" key="6">
    <source>
        <dbReference type="ARBA" id="ARBA00023002"/>
    </source>
</evidence>
<keyword evidence="8" id="KW-0234">DNA repair</keyword>
<dbReference type="GO" id="GO:0016705">
    <property type="term" value="F:oxidoreductase activity, acting on paired donors, with incorporation or reduction of molecular oxygen"/>
    <property type="evidence" value="ECO:0007669"/>
    <property type="project" value="UniProtKB-ARBA"/>
</dbReference>
<dbReference type="Gene3D" id="2.60.120.590">
    <property type="entry name" value="Alpha-ketoglutarate-dependent dioxygenase AlkB-like"/>
    <property type="match status" value="1"/>
</dbReference>
<dbReference type="GO" id="GO:0032451">
    <property type="term" value="F:demethylase activity"/>
    <property type="evidence" value="ECO:0007669"/>
    <property type="project" value="UniProtKB-ARBA"/>
</dbReference>
<dbReference type="InterPro" id="IPR037151">
    <property type="entry name" value="AlkB-like_sf"/>
</dbReference>
<dbReference type="Proteomes" id="UP000092616">
    <property type="component" value="Unassembled WGS sequence"/>
</dbReference>
<evidence type="ECO:0000256" key="7">
    <source>
        <dbReference type="ARBA" id="ARBA00023004"/>
    </source>
</evidence>
<keyword evidence="2" id="KW-0479">Metal-binding</keyword>
<dbReference type="RefSeq" id="WP_067337626.1">
    <property type="nucleotide sequence ID" value="NZ_LZNA01000042.1"/>
</dbReference>
<evidence type="ECO:0000256" key="8">
    <source>
        <dbReference type="ARBA" id="ARBA00023204"/>
    </source>
</evidence>
<dbReference type="InterPro" id="IPR005123">
    <property type="entry name" value="Oxoglu/Fe-dep_dioxygenase_dom"/>
</dbReference>
<name>A0A1B8QCZ8_9GAMM</name>
<dbReference type="PROSITE" id="PS51471">
    <property type="entry name" value="FE2OG_OXY"/>
    <property type="match status" value="1"/>
</dbReference>
<dbReference type="GO" id="GO:0016787">
    <property type="term" value="F:hydrolase activity"/>
    <property type="evidence" value="ECO:0007669"/>
    <property type="project" value="UniProtKB-ARBA"/>
</dbReference>
<evidence type="ECO:0000256" key="1">
    <source>
        <dbReference type="ARBA" id="ARBA00001954"/>
    </source>
</evidence>
<protein>
    <submittedName>
        <fullName evidence="10">DNA repair protein</fullName>
    </submittedName>
</protein>
<keyword evidence="3" id="KW-0227">DNA damage</keyword>
<evidence type="ECO:0000313" key="10">
    <source>
        <dbReference type="EMBL" id="OBX79176.1"/>
    </source>
</evidence>
<dbReference type="SUPFAM" id="SSF51197">
    <property type="entry name" value="Clavaminate synthase-like"/>
    <property type="match status" value="1"/>
</dbReference>
<dbReference type="EMBL" id="LZNA01000042">
    <property type="protein sequence ID" value="OBX79176.1"/>
    <property type="molecule type" value="Genomic_DNA"/>
</dbReference>
<evidence type="ECO:0000256" key="5">
    <source>
        <dbReference type="ARBA" id="ARBA00022964"/>
    </source>
</evidence>